<organism evidence="1 2">
    <name type="scientific">Umbelopsis ramanniana AG</name>
    <dbReference type="NCBI Taxonomy" id="1314678"/>
    <lineage>
        <taxon>Eukaryota</taxon>
        <taxon>Fungi</taxon>
        <taxon>Fungi incertae sedis</taxon>
        <taxon>Mucoromycota</taxon>
        <taxon>Mucoromycotina</taxon>
        <taxon>Umbelopsidomycetes</taxon>
        <taxon>Umbelopsidales</taxon>
        <taxon>Umbelopsidaceae</taxon>
        <taxon>Umbelopsis</taxon>
    </lineage>
</organism>
<dbReference type="RefSeq" id="XP_051449150.1">
    <property type="nucleotide sequence ID" value="XM_051585196.1"/>
</dbReference>
<dbReference type="GeneID" id="75910546"/>
<reference evidence="1" key="1">
    <citation type="submission" date="2021-06" db="EMBL/GenBank/DDBJ databases">
        <authorList>
            <consortium name="DOE Joint Genome Institute"/>
            <person name="Mondo S.J."/>
            <person name="Amses K.R."/>
            <person name="Simmons D.R."/>
            <person name="Longcore J.E."/>
            <person name="Seto K."/>
            <person name="Alves G.H."/>
            <person name="Bonds A.E."/>
            <person name="Quandt C.A."/>
            <person name="Davis W.J."/>
            <person name="Chang Y."/>
            <person name="Letcher P.M."/>
            <person name="Powell M.J."/>
            <person name="Kuo A."/>
            <person name="Labutti K."/>
            <person name="Pangilinan J."/>
            <person name="Andreopoulos W."/>
            <person name="Tritt A."/>
            <person name="Riley R."/>
            <person name="Hundley H."/>
            <person name="Johnson J."/>
            <person name="Lipzen A."/>
            <person name="Barry K."/>
            <person name="Berbee M.L."/>
            <person name="Buchler N.E."/>
            <person name="Grigoriev I.V."/>
            <person name="Spatafora J.W."/>
            <person name="Stajich J.E."/>
            <person name="James T.Y."/>
        </authorList>
    </citation>
    <scope>NUCLEOTIDE SEQUENCE</scope>
    <source>
        <strain evidence="1">AG</strain>
    </source>
</reference>
<accession>A0AAD5HIX9</accession>
<proteinExistence type="predicted"/>
<reference evidence="1" key="2">
    <citation type="journal article" date="2022" name="Proc. Natl. Acad. Sci. U.S.A.">
        <title>Diploid-dominant life cycles characterize the early evolution of Fungi.</title>
        <authorList>
            <person name="Amses K.R."/>
            <person name="Simmons D.R."/>
            <person name="Longcore J.E."/>
            <person name="Mondo S.J."/>
            <person name="Seto K."/>
            <person name="Jeronimo G.H."/>
            <person name="Bonds A.E."/>
            <person name="Quandt C.A."/>
            <person name="Davis W.J."/>
            <person name="Chang Y."/>
            <person name="Federici B.A."/>
            <person name="Kuo A."/>
            <person name="LaButti K."/>
            <person name="Pangilinan J."/>
            <person name="Andreopoulos W."/>
            <person name="Tritt A."/>
            <person name="Riley R."/>
            <person name="Hundley H."/>
            <person name="Johnson J."/>
            <person name="Lipzen A."/>
            <person name="Barry K."/>
            <person name="Lang B.F."/>
            <person name="Cuomo C.A."/>
            <person name="Buchler N.E."/>
            <person name="Grigoriev I.V."/>
            <person name="Spatafora J.W."/>
            <person name="Stajich J.E."/>
            <person name="James T.Y."/>
        </authorList>
    </citation>
    <scope>NUCLEOTIDE SEQUENCE</scope>
    <source>
        <strain evidence="1">AG</strain>
    </source>
</reference>
<dbReference type="Proteomes" id="UP001206595">
    <property type="component" value="Unassembled WGS sequence"/>
</dbReference>
<dbReference type="EMBL" id="MU620893">
    <property type="protein sequence ID" value="KAI8584146.1"/>
    <property type="molecule type" value="Genomic_DNA"/>
</dbReference>
<name>A0AAD5HIX9_UMBRA</name>
<gene>
    <name evidence="1" type="ORF">K450DRAFT_218381</name>
</gene>
<evidence type="ECO:0000313" key="2">
    <source>
        <dbReference type="Proteomes" id="UP001206595"/>
    </source>
</evidence>
<comment type="caution">
    <text evidence="1">The sequence shown here is derived from an EMBL/GenBank/DDBJ whole genome shotgun (WGS) entry which is preliminary data.</text>
</comment>
<evidence type="ECO:0000313" key="1">
    <source>
        <dbReference type="EMBL" id="KAI8584146.1"/>
    </source>
</evidence>
<protein>
    <submittedName>
        <fullName evidence="1">Uncharacterized protein</fullName>
    </submittedName>
</protein>
<keyword evidence="2" id="KW-1185">Reference proteome</keyword>
<dbReference type="AlphaFoldDB" id="A0AAD5HIX9"/>
<sequence length="155" mass="17746">MEEAGETRYAAELTEQTKANRLDARLLKISGKFRRRTNESGYHSIMDVWVDLFPCVQVASSFEAWWAMQYMLRITGEFHEYCDGFREADDITQMASMFDELEKAWLVLLEREGLSTTDKIRSINLFRDGQDKAGVLGVPAVYQQVVKVLAAQPTP</sequence>